<gene>
    <name evidence="2" type="ORF">ENT77_07740</name>
</gene>
<dbReference type="AlphaFoldDB" id="A0A7C4W4L9"/>
<comment type="caution">
    <text evidence="2">The sequence shown here is derived from an EMBL/GenBank/DDBJ whole genome shotgun (WGS) entry which is preliminary data.</text>
</comment>
<proteinExistence type="predicted"/>
<evidence type="ECO:0000256" key="1">
    <source>
        <dbReference type="SAM" id="Phobius"/>
    </source>
</evidence>
<protein>
    <submittedName>
        <fullName evidence="2">Uncharacterized protein</fullName>
    </submittedName>
</protein>
<sequence>MAVCTAKRRVIPFFATSLVVLVLVITSCTLQFFGPNFVTKVDNPSAVSPQDPAFAVAILVDPEFKGLLDDAIALLKTPDVDVLKSPEEDKKFRITDVLKEILQDDEGEVLNSLIAFLDSLATGDRRKLMEKMLQYRNAVENLLRWEKRHEYCVELTGDAKTKMVSFMSQIKGRALNAPEKLYMDFRDVMLFRGLMEPFIFAYQNREALKEVLVQIRDAGKSKPEDFFVEEFIQLLEYIQGYLRSPSDPDAFFTGLATRLNTLAGLKRPTDELDMMDIFKENVLVIKGMDFFLKSVDFALKVFVEFYDYEKTQTNEKGHRKDGKVTLVSLGESAETNLSIALQPGDSKPFEKLSELSKVDFRIGTLMVTQNTKLIEIIRELDNVVPARELVVEIKPKTGQTIEDEYAKFLLLRVTIDFSKLNKSTLDFKDNNIGILNGLFTKDKLKEIFDKFSLNKIFEALDLANQFIDLYDISISGTKATIGIDLKLFGKLNPAIRIQLNYEVKNIVISAVRATVKHMLQNVLK</sequence>
<keyword evidence="1" id="KW-0812">Transmembrane</keyword>
<keyword evidence="1" id="KW-0472">Membrane</keyword>
<dbReference type="EMBL" id="DSZY01000035">
    <property type="protein sequence ID" value="HGU41072.1"/>
    <property type="molecule type" value="Genomic_DNA"/>
</dbReference>
<keyword evidence="1" id="KW-1133">Transmembrane helix</keyword>
<accession>A0A7C4W4L9</accession>
<dbReference type="PROSITE" id="PS51257">
    <property type="entry name" value="PROKAR_LIPOPROTEIN"/>
    <property type="match status" value="1"/>
</dbReference>
<reference evidence="2" key="1">
    <citation type="journal article" date="2020" name="mSystems">
        <title>Genome- and Community-Level Interaction Insights into Carbon Utilization and Element Cycling Functions of Hydrothermarchaeota in Hydrothermal Sediment.</title>
        <authorList>
            <person name="Zhou Z."/>
            <person name="Liu Y."/>
            <person name="Xu W."/>
            <person name="Pan J."/>
            <person name="Luo Z.H."/>
            <person name="Li M."/>
        </authorList>
    </citation>
    <scope>NUCLEOTIDE SEQUENCE [LARGE SCALE GENOMIC DNA]</scope>
    <source>
        <strain evidence="2">SpSt-609</strain>
    </source>
</reference>
<organism evidence="2">
    <name type="scientific">Fervidobacterium thailandense</name>
    <dbReference type="NCBI Taxonomy" id="1008305"/>
    <lineage>
        <taxon>Bacteria</taxon>
        <taxon>Thermotogati</taxon>
        <taxon>Thermotogota</taxon>
        <taxon>Thermotogae</taxon>
        <taxon>Thermotogales</taxon>
        <taxon>Fervidobacteriaceae</taxon>
        <taxon>Fervidobacterium</taxon>
    </lineage>
</organism>
<name>A0A7C4W4L9_9BACT</name>
<feature type="transmembrane region" description="Helical" evidence="1">
    <location>
        <begin position="12"/>
        <end position="33"/>
    </location>
</feature>
<evidence type="ECO:0000313" key="2">
    <source>
        <dbReference type="EMBL" id="HGU41072.1"/>
    </source>
</evidence>